<evidence type="ECO:0000256" key="7">
    <source>
        <dbReference type="SAM" id="Phobius"/>
    </source>
</evidence>
<feature type="compositionally biased region" description="Polar residues" evidence="6">
    <location>
        <begin position="419"/>
        <end position="459"/>
    </location>
</feature>
<keyword evidence="3 7" id="KW-0812">Transmembrane</keyword>
<evidence type="ECO:0000256" key="4">
    <source>
        <dbReference type="ARBA" id="ARBA00022989"/>
    </source>
</evidence>
<evidence type="ECO:0000256" key="6">
    <source>
        <dbReference type="SAM" id="MobiDB-lite"/>
    </source>
</evidence>
<feature type="transmembrane region" description="Helical" evidence="7">
    <location>
        <begin position="236"/>
        <end position="256"/>
    </location>
</feature>
<feature type="transmembrane region" description="Helical" evidence="7">
    <location>
        <begin position="161"/>
        <end position="177"/>
    </location>
</feature>
<evidence type="ECO:0000256" key="1">
    <source>
        <dbReference type="ARBA" id="ARBA00004651"/>
    </source>
</evidence>
<feature type="region of interest" description="Disordered" evidence="6">
    <location>
        <begin position="418"/>
        <end position="459"/>
    </location>
</feature>
<comment type="subcellular location">
    <subcellularLocation>
        <location evidence="1">Cell membrane</location>
        <topology evidence="1">Multi-pass membrane protein</topology>
    </subcellularLocation>
</comment>
<feature type="transmembrane region" description="Helical" evidence="7">
    <location>
        <begin position="47"/>
        <end position="76"/>
    </location>
</feature>
<keyword evidence="5 7" id="KW-0472">Membrane</keyword>
<dbReference type="SUPFAM" id="SSF103473">
    <property type="entry name" value="MFS general substrate transporter"/>
    <property type="match status" value="1"/>
</dbReference>
<feature type="transmembrane region" description="Helical" evidence="7">
    <location>
        <begin position="361"/>
        <end position="379"/>
    </location>
</feature>
<feature type="transmembrane region" description="Helical" evidence="7">
    <location>
        <begin position="321"/>
        <end position="340"/>
    </location>
</feature>
<gene>
    <name evidence="8" type="ORF">GCM10009843_30900</name>
</gene>
<evidence type="ECO:0000256" key="5">
    <source>
        <dbReference type="ARBA" id="ARBA00023136"/>
    </source>
</evidence>
<keyword evidence="4 7" id="KW-1133">Transmembrane helix</keyword>
<feature type="transmembrane region" description="Helical" evidence="7">
    <location>
        <begin position="88"/>
        <end position="112"/>
    </location>
</feature>
<feature type="transmembrane region" description="Helical" evidence="7">
    <location>
        <begin position="268"/>
        <end position="290"/>
    </location>
</feature>
<reference evidence="8 9" key="1">
    <citation type="journal article" date="2019" name="Int. J. Syst. Evol. Microbiol.">
        <title>The Global Catalogue of Microorganisms (GCM) 10K type strain sequencing project: providing services to taxonomists for standard genome sequencing and annotation.</title>
        <authorList>
            <consortium name="The Broad Institute Genomics Platform"/>
            <consortium name="The Broad Institute Genome Sequencing Center for Infectious Disease"/>
            <person name="Wu L."/>
            <person name="Ma J."/>
        </authorList>
    </citation>
    <scope>NUCLEOTIDE SEQUENCE [LARGE SCALE GENOMIC DNA]</scope>
    <source>
        <strain evidence="8 9">JCM 16021</strain>
    </source>
</reference>
<dbReference type="Gene3D" id="1.20.1250.20">
    <property type="entry name" value="MFS general substrate transporter like domains"/>
    <property type="match status" value="1"/>
</dbReference>
<proteinExistence type="predicted"/>
<keyword evidence="9" id="KW-1185">Reference proteome</keyword>
<evidence type="ECO:0000313" key="9">
    <source>
        <dbReference type="Proteomes" id="UP001500575"/>
    </source>
</evidence>
<dbReference type="Pfam" id="PF07690">
    <property type="entry name" value="MFS_1"/>
    <property type="match status" value="1"/>
</dbReference>
<name>A0ABN2YLT3_9ACTN</name>
<evidence type="ECO:0008006" key="10">
    <source>
        <dbReference type="Google" id="ProtNLM"/>
    </source>
</evidence>
<sequence>MPYPVTSPSRTTSRFRELARNHDFTVLWVGQTVSELGTRISMFVFPLIAYAVTGSVLWAGLVGSAELVGLTAALLPAGVLADRVDRRLVLRCSAAAGALSFGSLTGAALLGAVTLPHLMAVAVVSGAAAGVFMPTELAAVRTVVPREQLPAALSQNQARQHVAALVGGPVGGALYGVARWLPFLVNTVTFAFSWLMLGRLRTDLSPAPRPAQKRSAVADLREGASYAAKHPLFRTLTIWSCLTNLTMNVLFTVAVLRLVEGGVDPLHIGLVETVAGGSGILGAVLAPWLIDRVPTGWLTIAIAWSPLPLVVPMAIWAHPAVVAAALGCVLVLNPAGNAGMSSYRISVTPDALVARVQSATQFVGMSSLPLAPVVAGGLLSLTDGATAILVAGLLCGLTALIPTGSRWIRSVPRPADWDTAQTSEPLAGSRSVTQYASPEGSDSTVQNSSTERTLAPSVS</sequence>
<protein>
    <recommendedName>
        <fullName evidence="10">MFS transporter</fullName>
    </recommendedName>
</protein>
<dbReference type="EMBL" id="BAAAQQ010000013">
    <property type="protein sequence ID" value="GAA2129377.1"/>
    <property type="molecule type" value="Genomic_DNA"/>
</dbReference>
<evidence type="ECO:0000256" key="2">
    <source>
        <dbReference type="ARBA" id="ARBA00022475"/>
    </source>
</evidence>
<accession>A0ABN2YLT3</accession>
<dbReference type="PANTHER" id="PTHR23513:SF6">
    <property type="entry name" value="MAJOR FACILITATOR SUPERFAMILY ASSOCIATED DOMAIN-CONTAINING PROTEIN"/>
    <property type="match status" value="1"/>
</dbReference>
<dbReference type="InterPro" id="IPR036259">
    <property type="entry name" value="MFS_trans_sf"/>
</dbReference>
<feature type="transmembrane region" description="Helical" evidence="7">
    <location>
        <begin position="118"/>
        <end position="140"/>
    </location>
</feature>
<dbReference type="Proteomes" id="UP001500575">
    <property type="component" value="Unassembled WGS sequence"/>
</dbReference>
<dbReference type="RefSeq" id="WP_344304692.1">
    <property type="nucleotide sequence ID" value="NZ_BAAAQQ010000013.1"/>
</dbReference>
<keyword evidence="2" id="KW-1003">Cell membrane</keyword>
<comment type="caution">
    <text evidence="8">The sequence shown here is derived from an EMBL/GenBank/DDBJ whole genome shotgun (WGS) entry which is preliminary data.</text>
</comment>
<evidence type="ECO:0000313" key="8">
    <source>
        <dbReference type="EMBL" id="GAA2129377.1"/>
    </source>
</evidence>
<evidence type="ECO:0000256" key="3">
    <source>
        <dbReference type="ARBA" id="ARBA00022692"/>
    </source>
</evidence>
<feature type="transmembrane region" description="Helical" evidence="7">
    <location>
        <begin position="385"/>
        <end position="403"/>
    </location>
</feature>
<organism evidence="8 9">
    <name type="scientific">Nocardioides bigeumensis</name>
    <dbReference type="NCBI Taxonomy" id="433657"/>
    <lineage>
        <taxon>Bacteria</taxon>
        <taxon>Bacillati</taxon>
        <taxon>Actinomycetota</taxon>
        <taxon>Actinomycetes</taxon>
        <taxon>Propionibacteriales</taxon>
        <taxon>Nocardioidaceae</taxon>
        <taxon>Nocardioides</taxon>
    </lineage>
</organism>
<dbReference type="PANTHER" id="PTHR23513">
    <property type="entry name" value="INTEGRAL MEMBRANE EFFLUX PROTEIN-RELATED"/>
    <property type="match status" value="1"/>
</dbReference>
<dbReference type="InterPro" id="IPR011701">
    <property type="entry name" value="MFS"/>
</dbReference>
<dbReference type="CDD" id="cd06173">
    <property type="entry name" value="MFS_MefA_like"/>
    <property type="match status" value="1"/>
</dbReference>